<keyword evidence="2" id="KW-1003">Cell membrane</keyword>
<feature type="transmembrane region" description="Helical" evidence="6">
    <location>
        <begin position="133"/>
        <end position="156"/>
    </location>
</feature>
<dbReference type="InterPro" id="IPR050833">
    <property type="entry name" value="Poly_Biosynth_Transport"/>
</dbReference>
<gene>
    <name evidence="7" type="ORF">K7H17_12930</name>
</gene>
<keyword evidence="5 6" id="KW-0472">Membrane</keyword>
<keyword evidence="4 6" id="KW-1133">Transmembrane helix</keyword>
<name>A0A9X1SPA5_9GAMM</name>
<feature type="transmembrane region" description="Helical" evidence="6">
    <location>
        <begin position="444"/>
        <end position="466"/>
    </location>
</feature>
<accession>A0A9X1SPA5</accession>
<keyword evidence="3 6" id="KW-0812">Transmembrane</keyword>
<evidence type="ECO:0000256" key="4">
    <source>
        <dbReference type="ARBA" id="ARBA00022989"/>
    </source>
</evidence>
<feature type="transmembrane region" description="Helical" evidence="6">
    <location>
        <begin position="192"/>
        <end position="214"/>
    </location>
</feature>
<feature type="transmembrane region" description="Helical" evidence="6">
    <location>
        <begin position="389"/>
        <end position="406"/>
    </location>
</feature>
<feature type="transmembrane region" description="Helical" evidence="6">
    <location>
        <begin position="270"/>
        <end position="294"/>
    </location>
</feature>
<dbReference type="InterPro" id="IPR002528">
    <property type="entry name" value="MATE_fam"/>
</dbReference>
<evidence type="ECO:0000256" key="6">
    <source>
        <dbReference type="SAM" id="Phobius"/>
    </source>
</evidence>
<dbReference type="Proteomes" id="UP001138989">
    <property type="component" value="Unassembled WGS sequence"/>
</dbReference>
<dbReference type="PANTHER" id="PTHR30250:SF11">
    <property type="entry name" value="O-ANTIGEN TRANSPORTER-RELATED"/>
    <property type="match status" value="1"/>
</dbReference>
<evidence type="ECO:0000256" key="2">
    <source>
        <dbReference type="ARBA" id="ARBA00022475"/>
    </source>
</evidence>
<evidence type="ECO:0000256" key="3">
    <source>
        <dbReference type="ARBA" id="ARBA00022692"/>
    </source>
</evidence>
<dbReference type="Pfam" id="PF01554">
    <property type="entry name" value="MatE"/>
    <property type="match status" value="1"/>
</dbReference>
<proteinExistence type="predicted"/>
<feature type="transmembrane region" description="Helical" evidence="6">
    <location>
        <begin position="168"/>
        <end position="186"/>
    </location>
</feature>
<evidence type="ECO:0008006" key="9">
    <source>
        <dbReference type="Google" id="ProtNLM"/>
    </source>
</evidence>
<feature type="transmembrane region" description="Helical" evidence="6">
    <location>
        <begin position="412"/>
        <end position="432"/>
    </location>
</feature>
<feature type="transmembrane region" description="Helical" evidence="6">
    <location>
        <begin position="40"/>
        <end position="66"/>
    </location>
</feature>
<comment type="caution">
    <text evidence="7">The sequence shown here is derived from an EMBL/GenBank/DDBJ whole genome shotgun (WGS) entry which is preliminary data.</text>
</comment>
<dbReference type="PANTHER" id="PTHR30250">
    <property type="entry name" value="PST FAMILY PREDICTED COLANIC ACID TRANSPORTER"/>
    <property type="match status" value="1"/>
</dbReference>
<sequence length="502" mass="56349">MNKQSNLKSLLLASLSGRFVYALASMAALPLLSRLLGAEAVGLVGFFSTIVMIMMVFEGGLTSNLIHQLARRKGRENRAHRRHTMSSGSLIATYVCFFAVIGVVLTGLITVLSDYLVGRWLNFSALSFHHVKYSLICMGLFVGLNLPVLILQGAFVGREQQVKLNCFYIPYSLARTLGVLMLMMIVPEWRNIQSYFLIQVIIQAVYVLSLLFSITMEFRRVLTYISPRFLYLKKGWAFSRGVFLISVTSVFVVQYDKLYLSGHVGLSDYAAYALASTLAGLPYIFSSALNSVLFPRFSVNLNSGHEGRIASVFRITCSVITFLMVVICVSVYYFGYKPINILFSPELAIEIASLLPVLLVGTALQSILIVPFALQLAARWTHISLRLNLVWIPIALLLMPFMVAKFGVMGGAYIWLIYNVYSIMLTFFILAKRFSFIRQVNSELLCFAFISTLVFIPFCVSVQWIATSMSNSYMALTFEVACVLAVVVVVAYVFRRNLMRFR</sequence>
<feature type="transmembrane region" description="Helical" evidence="6">
    <location>
        <begin position="235"/>
        <end position="255"/>
    </location>
</feature>
<dbReference type="AlphaFoldDB" id="A0A9X1SPA5"/>
<reference evidence="7" key="1">
    <citation type="submission" date="2021-08" db="EMBL/GenBank/DDBJ databases">
        <title>Isolation and characterization of neutrophilic mixotrophic iron-oxidizing bacteria from deep-sea hydrothermal vents.</title>
        <authorList>
            <person name="He Y."/>
        </authorList>
    </citation>
    <scope>NUCLEOTIDE SEQUENCE</scope>
    <source>
        <strain evidence="7">IOP_13</strain>
    </source>
</reference>
<feature type="transmembrane region" description="Helical" evidence="6">
    <location>
        <begin position="315"/>
        <end position="334"/>
    </location>
</feature>
<feature type="transmembrane region" description="Helical" evidence="6">
    <location>
        <begin position="354"/>
        <end position="377"/>
    </location>
</feature>
<protein>
    <recommendedName>
        <fullName evidence="9">Polysaccharide biosynthesis protein</fullName>
    </recommendedName>
</protein>
<dbReference type="RefSeq" id="WP_230697749.1">
    <property type="nucleotide sequence ID" value="NZ_JAINWF010000007.1"/>
</dbReference>
<evidence type="ECO:0000256" key="1">
    <source>
        <dbReference type="ARBA" id="ARBA00004651"/>
    </source>
</evidence>
<keyword evidence="8" id="KW-1185">Reference proteome</keyword>
<feature type="transmembrane region" description="Helical" evidence="6">
    <location>
        <begin position="472"/>
        <end position="494"/>
    </location>
</feature>
<comment type="subcellular location">
    <subcellularLocation>
        <location evidence="1">Cell membrane</location>
        <topology evidence="1">Multi-pass membrane protein</topology>
    </subcellularLocation>
</comment>
<feature type="transmembrane region" description="Helical" evidence="6">
    <location>
        <begin position="87"/>
        <end position="113"/>
    </location>
</feature>
<evidence type="ECO:0000313" key="7">
    <source>
        <dbReference type="EMBL" id="MCD1608770.1"/>
    </source>
</evidence>
<evidence type="ECO:0000313" key="8">
    <source>
        <dbReference type="Proteomes" id="UP001138989"/>
    </source>
</evidence>
<dbReference type="EMBL" id="JAINWF010000007">
    <property type="protein sequence ID" value="MCD1608770.1"/>
    <property type="molecule type" value="Genomic_DNA"/>
</dbReference>
<dbReference type="GO" id="GO:0005886">
    <property type="term" value="C:plasma membrane"/>
    <property type="evidence" value="ECO:0007669"/>
    <property type="project" value="UniProtKB-SubCell"/>
</dbReference>
<evidence type="ECO:0000256" key="5">
    <source>
        <dbReference type="ARBA" id="ARBA00023136"/>
    </source>
</evidence>
<organism evidence="7 8">
    <name type="scientific">Stutzerimonas kunmingensis</name>
    <dbReference type="NCBI Taxonomy" id="1211807"/>
    <lineage>
        <taxon>Bacteria</taxon>
        <taxon>Pseudomonadati</taxon>
        <taxon>Pseudomonadota</taxon>
        <taxon>Gammaproteobacteria</taxon>
        <taxon>Pseudomonadales</taxon>
        <taxon>Pseudomonadaceae</taxon>
        <taxon>Stutzerimonas</taxon>
    </lineage>
</organism>